<evidence type="ECO:0008006" key="3">
    <source>
        <dbReference type="Google" id="ProtNLM"/>
    </source>
</evidence>
<sequence length="98" mass="10468">MTEVDQSRGGKRTIVVVGATSEVGAVASARLQQQGHTVRGVARGLGVALTDQHALNRTFAGADCAYVMIPFDVRAPDPHRFEREVGDRLVEATSRHAA</sequence>
<dbReference type="AlphaFoldDB" id="A0A135HXP6"/>
<name>A0A135HXP6_9HYPH</name>
<organism evidence="1 2">
    <name type="scientific">Paramesorhizobium deserti</name>
    <dbReference type="NCBI Taxonomy" id="1494590"/>
    <lineage>
        <taxon>Bacteria</taxon>
        <taxon>Pseudomonadati</taxon>
        <taxon>Pseudomonadota</taxon>
        <taxon>Alphaproteobacteria</taxon>
        <taxon>Hyphomicrobiales</taxon>
        <taxon>Phyllobacteriaceae</taxon>
        <taxon>Paramesorhizobium</taxon>
    </lineage>
</organism>
<evidence type="ECO:0000313" key="2">
    <source>
        <dbReference type="Proteomes" id="UP000070107"/>
    </source>
</evidence>
<dbReference type="OrthoDB" id="8210405at2"/>
<proteinExistence type="predicted"/>
<dbReference type="InterPro" id="IPR036291">
    <property type="entry name" value="NAD(P)-bd_dom_sf"/>
</dbReference>
<evidence type="ECO:0000313" key="1">
    <source>
        <dbReference type="EMBL" id="KXF77980.1"/>
    </source>
</evidence>
<keyword evidence="2" id="KW-1185">Reference proteome</keyword>
<reference evidence="1 2" key="1">
    <citation type="submission" date="2015-11" db="EMBL/GenBank/DDBJ databases">
        <title>Draft genome sequence of Paramesorhizobium deserti A-3-E, a strain highly resistant to diverse beta-lactam antibiotics.</title>
        <authorList>
            <person name="Lv R."/>
            <person name="Yang X."/>
            <person name="Fang N."/>
            <person name="Guo J."/>
            <person name="Luo X."/>
            <person name="Peng F."/>
            <person name="Yang R."/>
            <person name="Cui Y."/>
            <person name="Fang C."/>
            <person name="Song Y."/>
        </authorList>
    </citation>
    <scope>NUCLEOTIDE SEQUENCE [LARGE SCALE GENOMIC DNA]</scope>
    <source>
        <strain evidence="1 2">A-3-E</strain>
    </source>
</reference>
<dbReference type="Gene3D" id="3.40.50.720">
    <property type="entry name" value="NAD(P)-binding Rossmann-like Domain"/>
    <property type="match status" value="1"/>
</dbReference>
<comment type="caution">
    <text evidence="1">The sequence shown here is derived from an EMBL/GenBank/DDBJ whole genome shotgun (WGS) entry which is preliminary data.</text>
</comment>
<dbReference type="RefSeq" id="WP_068881221.1">
    <property type="nucleotide sequence ID" value="NZ_LNTU01000004.1"/>
</dbReference>
<accession>A0A135HXP6</accession>
<dbReference type="Proteomes" id="UP000070107">
    <property type="component" value="Unassembled WGS sequence"/>
</dbReference>
<dbReference type="SUPFAM" id="SSF51735">
    <property type="entry name" value="NAD(P)-binding Rossmann-fold domains"/>
    <property type="match status" value="1"/>
</dbReference>
<dbReference type="EMBL" id="LNTU01000004">
    <property type="protein sequence ID" value="KXF77980.1"/>
    <property type="molecule type" value="Genomic_DNA"/>
</dbReference>
<gene>
    <name evidence="1" type="ORF">ATN84_24530</name>
</gene>
<dbReference type="STRING" id="1494590.ATN84_24530"/>
<protein>
    <recommendedName>
        <fullName evidence="3">NAD(P)-binding domain-containing protein</fullName>
    </recommendedName>
</protein>